<reference evidence="10 11" key="1">
    <citation type="submission" date="2024-05" db="EMBL/GenBank/DDBJ databases">
        <title>Haplotype-resolved chromosome-level genome assembly of Huyou (Citrus changshanensis).</title>
        <authorList>
            <person name="Miao C."/>
            <person name="Chen W."/>
            <person name="Wu Y."/>
            <person name="Wang L."/>
            <person name="Zhao S."/>
            <person name="Grierson D."/>
            <person name="Xu C."/>
            <person name="Chen K."/>
        </authorList>
    </citation>
    <scope>NUCLEOTIDE SEQUENCE [LARGE SCALE GENOMIC DNA]</scope>
    <source>
        <strain evidence="10">01-14</strain>
        <tissue evidence="10">Leaf</tissue>
    </source>
</reference>
<evidence type="ECO:0000259" key="8">
    <source>
        <dbReference type="Pfam" id="PF23559"/>
    </source>
</evidence>
<dbReference type="Pfam" id="PF18052">
    <property type="entry name" value="Rx_N"/>
    <property type="match status" value="1"/>
</dbReference>
<dbReference type="GO" id="GO:0006952">
    <property type="term" value="P:defense response"/>
    <property type="evidence" value="ECO:0007669"/>
    <property type="project" value="UniProtKB-KW"/>
</dbReference>
<evidence type="ECO:0000256" key="1">
    <source>
        <dbReference type="ARBA" id="ARBA00022614"/>
    </source>
</evidence>
<dbReference type="GO" id="GO:0005524">
    <property type="term" value="F:ATP binding"/>
    <property type="evidence" value="ECO:0007669"/>
    <property type="project" value="UniProtKB-KW"/>
</dbReference>
<comment type="caution">
    <text evidence="10">The sequence shown here is derived from an EMBL/GenBank/DDBJ whole genome shotgun (WGS) entry which is preliminary data.</text>
</comment>
<keyword evidence="11" id="KW-1185">Reference proteome</keyword>
<sequence length="1017" mass="116852">MAHAIVSSLLDQLNSIAQDQVKEKWRLVTGVEQEVGKLTTNLQAIQAVVEDAEQRQMKQDKAVTFWLDQLRDASYDMEDVLEEWITETRKLQLDEEGDDDDDDDNDNAFVTLLTKVCSFFPAASNCFGCFKQLSLRHDIAVKIREISEKLDDIARQKDSFKFVENVSNNVKKPERERTTSLFDEGEVCGRVDEKNELLSKLLCESSEQQEGLHVISLVGLGGIGKTTLAQLAYNNDEVKRNFKKVIWVCVSDTFEEIRVAKEIIEGLGMPASSLSGFESLMKQIQKYITGNKFFLVLDDVWDGDYKKWDPFFSCLKNGHHESKILITTRDRSVALQLGSIDIIPVKELGEGECWLLFKKRAFLRRSFEDCEKLEPIGRKIACKCKGLPLAAKVIGNLLRSKRTVKEWQRILDSEIWKVEEIGQGILAPLLLSYNDLPSSSMVKRCFSYCAVFPKDYNMNKEELISLWMAQGYLNADEDEEMEMIGEGYFKILVTRSFFQEFEKDPDDDDFLRSKMHDIVHDFAQFVSRKECLWVEINGTKESVINSFGDRVRHLGLKFEEGASFPMSIHGLNRLRTLLIYDQSPYNPSLSSTILSELFSKLVCLRALVIRQYHFFGFHPEAILIREIPENVGKLIHLKYLNLSKLCIEKLPETLCELYNLQKLDIRGCVNLRELPAGIGKLMNMRSLMNGQTEKLKYLPIGISRLTSLRTLEKFVVGGGVDGGSTCRLESLKKLQLLRECRVEGLSNVSHVDEGKRLQLYHKRNLLRLRLVFGGVVDGEGEEGRRKNEKDKQLLEALQPPLNVEELWIESYGGVIFPKWLTLLTNLRNLYLSLCFNCEHLPPLGKLPLEKLKLWKLKSVKRVGNEFLGIEENSENDPSSSSSSSSVIAFPKLKSLKIWGMEELEEWNYRITRKENISIMPRLSFLKVGFCNKLKALPDYLLQSTALQELRIHCCHLLEELPILEDRRTTSTLQELTIDRCPLLEDRYREGKGEDWHKISHIPHIKWSYRPTQNCRIG</sequence>
<evidence type="ECO:0000256" key="3">
    <source>
        <dbReference type="ARBA" id="ARBA00022741"/>
    </source>
</evidence>
<dbReference type="InterPro" id="IPR058922">
    <property type="entry name" value="WHD_DRP"/>
</dbReference>
<feature type="domain" description="Disease resistance N-terminal" evidence="7">
    <location>
        <begin position="5"/>
        <end position="92"/>
    </location>
</feature>
<dbReference type="GO" id="GO:0051707">
    <property type="term" value="P:response to other organism"/>
    <property type="evidence" value="ECO:0007669"/>
    <property type="project" value="UniProtKB-ARBA"/>
</dbReference>
<dbReference type="PANTHER" id="PTHR36766:SF45">
    <property type="entry name" value="NB-ARC DOMAIN-CONTAINING PROTEIN"/>
    <property type="match status" value="1"/>
</dbReference>
<dbReference type="Gene3D" id="1.20.5.4130">
    <property type="match status" value="1"/>
</dbReference>
<dbReference type="InterPro" id="IPR032675">
    <property type="entry name" value="LRR_dom_sf"/>
</dbReference>
<dbReference type="EMBL" id="JBCGBO010000003">
    <property type="protein sequence ID" value="KAK9214441.1"/>
    <property type="molecule type" value="Genomic_DNA"/>
</dbReference>
<dbReference type="GO" id="GO:0043531">
    <property type="term" value="F:ADP binding"/>
    <property type="evidence" value="ECO:0007669"/>
    <property type="project" value="InterPro"/>
</dbReference>
<evidence type="ECO:0000256" key="5">
    <source>
        <dbReference type="ARBA" id="ARBA00022840"/>
    </source>
</evidence>
<dbReference type="InterPro" id="IPR002182">
    <property type="entry name" value="NB-ARC"/>
</dbReference>
<feature type="domain" description="NB-ARC" evidence="6">
    <location>
        <begin position="195"/>
        <end position="363"/>
    </location>
</feature>
<feature type="domain" description="Disease resistance protein winged helix" evidence="8">
    <location>
        <begin position="451"/>
        <end position="523"/>
    </location>
</feature>
<dbReference type="AlphaFoldDB" id="A0AAP0QT83"/>
<evidence type="ECO:0000256" key="4">
    <source>
        <dbReference type="ARBA" id="ARBA00022821"/>
    </source>
</evidence>
<dbReference type="InterPro" id="IPR056789">
    <property type="entry name" value="LRR_R13L1-DRL21"/>
</dbReference>
<accession>A0AAP0QT83</accession>
<dbReference type="Gene3D" id="1.10.8.430">
    <property type="entry name" value="Helical domain of apoptotic protease-activating factors"/>
    <property type="match status" value="1"/>
</dbReference>
<dbReference type="Gene3D" id="3.40.50.300">
    <property type="entry name" value="P-loop containing nucleotide triphosphate hydrolases"/>
    <property type="match status" value="1"/>
</dbReference>
<gene>
    <name evidence="10" type="ORF">WN944_006433</name>
</gene>
<dbReference type="InterPro" id="IPR036388">
    <property type="entry name" value="WH-like_DNA-bd_sf"/>
</dbReference>
<keyword evidence="4" id="KW-0611">Plant defense</keyword>
<dbReference type="InterPro" id="IPR041118">
    <property type="entry name" value="Rx_N"/>
</dbReference>
<dbReference type="Proteomes" id="UP001428341">
    <property type="component" value="Unassembled WGS sequence"/>
</dbReference>
<dbReference type="PANTHER" id="PTHR36766">
    <property type="entry name" value="PLANT BROAD-SPECTRUM MILDEW RESISTANCE PROTEIN RPW8"/>
    <property type="match status" value="1"/>
</dbReference>
<evidence type="ECO:0000313" key="11">
    <source>
        <dbReference type="Proteomes" id="UP001428341"/>
    </source>
</evidence>
<keyword evidence="2" id="KW-0677">Repeat</keyword>
<name>A0AAP0QT83_9ROSI</name>
<keyword evidence="3" id="KW-0547">Nucleotide-binding</keyword>
<dbReference type="Gene3D" id="3.80.10.10">
    <property type="entry name" value="Ribonuclease Inhibitor"/>
    <property type="match status" value="1"/>
</dbReference>
<dbReference type="InterPro" id="IPR042197">
    <property type="entry name" value="Apaf_helical"/>
</dbReference>
<keyword evidence="5" id="KW-0067">ATP-binding</keyword>
<dbReference type="PRINTS" id="PR00364">
    <property type="entry name" value="DISEASERSIST"/>
</dbReference>
<dbReference type="Pfam" id="PF23559">
    <property type="entry name" value="WHD_DRP"/>
    <property type="match status" value="1"/>
</dbReference>
<dbReference type="CDD" id="cd14798">
    <property type="entry name" value="RX-CC_like"/>
    <property type="match status" value="1"/>
</dbReference>
<proteinExistence type="predicted"/>
<dbReference type="Gene3D" id="1.10.10.10">
    <property type="entry name" value="Winged helix-like DNA-binding domain superfamily/Winged helix DNA-binding domain"/>
    <property type="match status" value="1"/>
</dbReference>
<dbReference type="SUPFAM" id="SSF52058">
    <property type="entry name" value="L domain-like"/>
    <property type="match status" value="1"/>
</dbReference>
<organism evidence="10 11">
    <name type="scientific">Citrus x changshan-huyou</name>
    <dbReference type="NCBI Taxonomy" id="2935761"/>
    <lineage>
        <taxon>Eukaryota</taxon>
        <taxon>Viridiplantae</taxon>
        <taxon>Streptophyta</taxon>
        <taxon>Embryophyta</taxon>
        <taxon>Tracheophyta</taxon>
        <taxon>Spermatophyta</taxon>
        <taxon>Magnoliopsida</taxon>
        <taxon>eudicotyledons</taxon>
        <taxon>Gunneridae</taxon>
        <taxon>Pentapetalae</taxon>
        <taxon>rosids</taxon>
        <taxon>malvids</taxon>
        <taxon>Sapindales</taxon>
        <taxon>Rutaceae</taxon>
        <taxon>Aurantioideae</taxon>
        <taxon>Citrus</taxon>
    </lineage>
</organism>
<dbReference type="FunFam" id="1.10.10.10:FF:000322">
    <property type="entry name" value="Probable disease resistance protein At1g63360"/>
    <property type="match status" value="1"/>
</dbReference>
<evidence type="ECO:0000313" key="10">
    <source>
        <dbReference type="EMBL" id="KAK9214441.1"/>
    </source>
</evidence>
<protein>
    <submittedName>
        <fullName evidence="10">Uncharacterized protein</fullName>
    </submittedName>
</protein>
<evidence type="ECO:0000259" key="7">
    <source>
        <dbReference type="Pfam" id="PF18052"/>
    </source>
</evidence>
<dbReference type="Pfam" id="PF25019">
    <property type="entry name" value="LRR_R13L1-DRL21"/>
    <property type="match status" value="1"/>
</dbReference>
<dbReference type="InterPro" id="IPR038005">
    <property type="entry name" value="RX-like_CC"/>
</dbReference>
<dbReference type="Pfam" id="PF00931">
    <property type="entry name" value="NB-ARC"/>
    <property type="match status" value="1"/>
</dbReference>
<dbReference type="SUPFAM" id="SSF52540">
    <property type="entry name" value="P-loop containing nucleoside triphosphate hydrolases"/>
    <property type="match status" value="1"/>
</dbReference>
<dbReference type="InterPro" id="IPR027417">
    <property type="entry name" value="P-loop_NTPase"/>
</dbReference>
<keyword evidence="1" id="KW-0433">Leucine-rich repeat</keyword>
<feature type="domain" description="R13L1/DRL21-like LRR repeat region" evidence="9">
    <location>
        <begin position="728"/>
        <end position="854"/>
    </location>
</feature>
<evidence type="ECO:0000256" key="2">
    <source>
        <dbReference type="ARBA" id="ARBA00022737"/>
    </source>
</evidence>
<evidence type="ECO:0000259" key="6">
    <source>
        <dbReference type="Pfam" id="PF00931"/>
    </source>
</evidence>
<evidence type="ECO:0000259" key="9">
    <source>
        <dbReference type="Pfam" id="PF25019"/>
    </source>
</evidence>